<keyword evidence="5 11" id="KW-0255">Endonuclease</keyword>
<comment type="catalytic activity">
    <reaction evidence="10">
        <text>3',5'-cyclic UMP + H2O = UMP + H(+)</text>
        <dbReference type="Rhea" id="RHEA:70575"/>
        <dbReference type="ChEBI" id="CHEBI:15377"/>
        <dbReference type="ChEBI" id="CHEBI:15378"/>
        <dbReference type="ChEBI" id="CHEBI:57865"/>
        <dbReference type="ChEBI" id="CHEBI:184387"/>
    </reaction>
    <physiologicalReaction direction="left-to-right" evidence="10">
        <dbReference type="Rhea" id="RHEA:70576"/>
    </physiologicalReaction>
</comment>
<feature type="binding site" evidence="11">
    <location>
        <position position="63"/>
    </location>
    <ligand>
        <name>Zn(2+)</name>
        <dbReference type="ChEBI" id="CHEBI:29105"/>
        <label>1</label>
        <note>catalytic</note>
    </ligand>
</feature>
<keyword evidence="6 11" id="KW-0378">Hydrolase</keyword>
<feature type="active site" description="Proton acceptor" evidence="11">
    <location>
        <position position="67"/>
    </location>
</feature>
<name>A0ABU6GIG2_9BACL</name>
<comment type="cofactor">
    <cofactor evidence="11">
        <name>Zn(2+)</name>
        <dbReference type="ChEBI" id="CHEBI:29105"/>
    </cofactor>
    <text evidence="11">Binds 2 Zn(2+) ions.</text>
</comment>
<evidence type="ECO:0000256" key="5">
    <source>
        <dbReference type="ARBA" id="ARBA00022759"/>
    </source>
</evidence>
<protein>
    <recommendedName>
        <fullName evidence="11">Ribonuclease Z</fullName>
        <shortName evidence="11">RNase Z</shortName>
        <ecNumber evidence="11">3.1.26.11</ecNumber>
    </recommendedName>
    <alternativeName>
        <fullName evidence="11">tRNA 3 endonuclease</fullName>
    </alternativeName>
    <alternativeName>
        <fullName evidence="11">tRNase Z</fullName>
    </alternativeName>
</protein>
<dbReference type="InterPro" id="IPR036866">
    <property type="entry name" value="RibonucZ/Hydroxyglut_hydro"/>
</dbReference>
<evidence type="ECO:0000256" key="11">
    <source>
        <dbReference type="HAMAP-Rule" id="MF_01818"/>
    </source>
</evidence>
<feature type="domain" description="Metallo-beta-lactamase" evidence="12">
    <location>
        <begin position="18"/>
        <end position="269"/>
    </location>
</feature>
<keyword evidence="2 11" id="KW-0819">tRNA processing</keyword>
<dbReference type="RefSeq" id="WP_326086717.1">
    <property type="nucleotide sequence ID" value="NZ_JARLKZ010000005.1"/>
</dbReference>
<dbReference type="Gene3D" id="3.60.15.10">
    <property type="entry name" value="Ribonuclease Z/Hydroxyacylglutathione hydrolase-like"/>
    <property type="match status" value="1"/>
</dbReference>
<feature type="binding site" evidence="11">
    <location>
        <position position="140"/>
    </location>
    <ligand>
        <name>Zn(2+)</name>
        <dbReference type="ChEBI" id="CHEBI:29105"/>
        <label>1</label>
        <note>catalytic</note>
    </ligand>
</feature>
<comment type="function">
    <text evidence="9">Counteracts the endogenous Pycsar antiviral defense system. Phosphodiesterase that enables metal-dependent hydrolysis of host cyclic nucleotide Pycsar defense signals such as cCMP and cUMP.</text>
</comment>
<keyword evidence="7 11" id="KW-0862">Zinc</keyword>
<evidence type="ECO:0000313" key="14">
    <source>
        <dbReference type="Proteomes" id="UP001344632"/>
    </source>
</evidence>
<proteinExistence type="inferred from homology"/>
<comment type="catalytic activity">
    <reaction evidence="11">
        <text>Endonucleolytic cleavage of RNA, removing extra 3' nucleotides from tRNA precursor, generating 3' termini of tRNAs. A 3'-hydroxy group is left at the tRNA terminus and a 5'-phosphoryl group is left at the trailer molecule.</text>
        <dbReference type="EC" id="3.1.26.11"/>
    </reaction>
</comment>
<evidence type="ECO:0000256" key="4">
    <source>
        <dbReference type="ARBA" id="ARBA00022723"/>
    </source>
</evidence>
<dbReference type="InterPro" id="IPR013471">
    <property type="entry name" value="RNase_Z/BN"/>
</dbReference>
<evidence type="ECO:0000256" key="8">
    <source>
        <dbReference type="ARBA" id="ARBA00034221"/>
    </source>
</evidence>
<comment type="catalytic activity">
    <reaction evidence="8">
        <text>3',5'-cyclic CMP + H2O = CMP + H(+)</text>
        <dbReference type="Rhea" id="RHEA:72675"/>
        <dbReference type="ChEBI" id="CHEBI:15377"/>
        <dbReference type="ChEBI" id="CHEBI:15378"/>
        <dbReference type="ChEBI" id="CHEBI:58003"/>
        <dbReference type="ChEBI" id="CHEBI:60377"/>
    </reaction>
    <physiologicalReaction direction="left-to-right" evidence="8">
        <dbReference type="Rhea" id="RHEA:72676"/>
    </physiologicalReaction>
</comment>
<dbReference type="SUPFAM" id="SSF56281">
    <property type="entry name" value="Metallo-hydrolase/oxidoreductase"/>
    <property type="match status" value="1"/>
</dbReference>
<comment type="subunit">
    <text evidence="1 11">Homodimer.</text>
</comment>
<feature type="binding site" evidence="11">
    <location>
        <position position="211"/>
    </location>
    <ligand>
        <name>Zn(2+)</name>
        <dbReference type="ChEBI" id="CHEBI:29105"/>
        <label>2</label>
        <note>catalytic</note>
    </ligand>
</feature>
<comment type="caution">
    <text evidence="13">The sequence shown here is derived from an EMBL/GenBank/DDBJ whole genome shotgun (WGS) entry which is preliminary data.</text>
</comment>
<dbReference type="SMART" id="SM00849">
    <property type="entry name" value="Lactamase_B"/>
    <property type="match status" value="1"/>
</dbReference>
<dbReference type="PANTHER" id="PTHR46018">
    <property type="entry name" value="ZINC PHOSPHODIESTERASE ELAC PROTEIN 1"/>
    <property type="match status" value="1"/>
</dbReference>
<gene>
    <name evidence="11 13" type="primary">rnz</name>
    <name evidence="13" type="ORF">P4H66_06605</name>
</gene>
<dbReference type="EC" id="3.1.26.11" evidence="11"/>
<dbReference type="EMBL" id="JARLKZ010000005">
    <property type="protein sequence ID" value="MEC0239526.1"/>
    <property type="molecule type" value="Genomic_DNA"/>
</dbReference>
<feature type="binding site" evidence="11">
    <location>
        <position position="67"/>
    </location>
    <ligand>
        <name>Zn(2+)</name>
        <dbReference type="ChEBI" id="CHEBI:29105"/>
        <label>2</label>
        <note>catalytic</note>
    </ligand>
</feature>
<keyword evidence="3 11" id="KW-0540">Nuclease</keyword>
<organism evidence="13 14">
    <name type="scientific">Paenibacillus dokdonensis</name>
    <dbReference type="NCBI Taxonomy" id="2567944"/>
    <lineage>
        <taxon>Bacteria</taxon>
        <taxon>Bacillati</taxon>
        <taxon>Bacillota</taxon>
        <taxon>Bacilli</taxon>
        <taxon>Bacillales</taxon>
        <taxon>Paenibacillaceae</taxon>
        <taxon>Paenibacillus</taxon>
    </lineage>
</organism>
<dbReference type="NCBIfam" id="NF000801">
    <property type="entry name" value="PRK00055.1-3"/>
    <property type="match status" value="1"/>
</dbReference>
<keyword evidence="14" id="KW-1185">Reference proteome</keyword>
<feature type="binding site" evidence="11">
    <location>
        <position position="269"/>
    </location>
    <ligand>
        <name>Zn(2+)</name>
        <dbReference type="ChEBI" id="CHEBI:29105"/>
        <label>2</label>
        <note>catalytic</note>
    </ligand>
</feature>
<accession>A0ABU6GIG2</accession>
<dbReference type="Pfam" id="PF23023">
    <property type="entry name" value="Anti-Pycsar_Apyc1"/>
    <property type="match status" value="1"/>
</dbReference>
<evidence type="ECO:0000256" key="2">
    <source>
        <dbReference type="ARBA" id="ARBA00022694"/>
    </source>
</evidence>
<evidence type="ECO:0000256" key="10">
    <source>
        <dbReference type="ARBA" id="ARBA00048505"/>
    </source>
</evidence>
<evidence type="ECO:0000313" key="13">
    <source>
        <dbReference type="EMBL" id="MEC0239526.1"/>
    </source>
</evidence>
<dbReference type="InterPro" id="IPR001279">
    <property type="entry name" value="Metallo-B-lactamas"/>
</dbReference>
<reference evidence="13 14" key="1">
    <citation type="submission" date="2023-03" db="EMBL/GenBank/DDBJ databases">
        <title>Bacillus Genome Sequencing.</title>
        <authorList>
            <person name="Dunlap C."/>
        </authorList>
    </citation>
    <scope>NUCLEOTIDE SEQUENCE [LARGE SCALE GENOMIC DNA]</scope>
    <source>
        <strain evidence="13 14">BD-525</strain>
    </source>
</reference>
<evidence type="ECO:0000259" key="12">
    <source>
        <dbReference type="SMART" id="SM00849"/>
    </source>
</evidence>
<dbReference type="Proteomes" id="UP001344632">
    <property type="component" value="Unassembled WGS sequence"/>
</dbReference>
<evidence type="ECO:0000256" key="7">
    <source>
        <dbReference type="ARBA" id="ARBA00022833"/>
    </source>
</evidence>
<dbReference type="NCBIfam" id="TIGR02651">
    <property type="entry name" value="RNase_Z"/>
    <property type="match status" value="1"/>
</dbReference>
<evidence type="ECO:0000256" key="3">
    <source>
        <dbReference type="ARBA" id="ARBA00022722"/>
    </source>
</evidence>
<evidence type="ECO:0000256" key="9">
    <source>
        <dbReference type="ARBA" id="ARBA00034301"/>
    </source>
</evidence>
<feature type="binding site" evidence="11">
    <location>
        <position position="65"/>
    </location>
    <ligand>
        <name>Zn(2+)</name>
        <dbReference type="ChEBI" id="CHEBI:29105"/>
        <label>1</label>
        <note>catalytic</note>
    </ligand>
</feature>
<keyword evidence="4 11" id="KW-0479">Metal-binding</keyword>
<dbReference type="CDD" id="cd07717">
    <property type="entry name" value="RNaseZ_ZiPD-like_MBL-fold"/>
    <property type="match status" value="1"/>
</dbReference>
<sequence>MELEFLGTNAGVPSLQRNVTSMALRMFEERRTFWLFDCGEATQHQILRSSLKLSKLEKVFITHLHGDHIFGLPGLLSSRAYQGGTTKLTVYGPPGLKQFIEVSLTLSQSRIEYELEVIEHTGGLVYEDQEIMVESLLLDHRVDSYGYRIAEKDKAGSLDLKRLAEYGLKPGPAYGQLKRGESIDLGNGQLLKPEDVLGSPKKGRIVTILGDTRPCDNVLTLARDADLLVHEATFMHDLKESAHNYHHCTSIQAAEAALKAGVKELILTHFSSRYKDLEHLQPLLEEAKTVFPNTKLAEELVLFPVLRHA</sequence>
<feature type="binding site" evidence="11">
    <location>
        <position position="68"/>
    </location>
    <ligand>
        <name>Zn(2+)</name>
        <dbReference type="ChEBI" id="CHEBI:29105"/>
        <label>2</label>
        <note>catalytic</note>
    </ligand>
</feature>
<dbReference type="PANTHER" id="PTHR46018:SF2">
    <property type="entry name" value="ZINC PHOSPHODIESTERASE ELAC PROTEIN 1"/>
    <property type="match status" value="1"/>
</dbReference>
<evidence type="ECO:0000256" key="6">
    <source>
        <dbReference type="ARBA" id="ARBA00022801"/>
    </source>
</evidence>
<comment type="similarity">
    <text evidence="11">Belongs to the RNase Z family.</text>
</comment>
<evidence type="ECO:0000256" key="1">
    <source>
        <dbReference type="ARBA" id="ARBA00011738"/>
    </source>
</evidence>
<dbReference type="HAMAP" id="MF_01818">
    <property type="entry name" value="RNase_Z_BN"/>
    <property type="match status" value="1"/>
</dbReference>
<comment type="function">
    <text evidence="11">Zinc phosphodiesterase, which displays some tRNA 3'-processing endonuclease activity. Probably involved in tRNA maturation, by removing a 3'-trailer from precursor tRNA.</text>
</comment>
<feature type="binding site" evidence="11">
    <location>
        <position position="211"/>
    </location>
    <ligand>
        <name>Zn(2+)</name>
        <dbReference type="ChEBI" id="CHEBI:29105"/>
        <label>1</label>
        <note>catalytic</note>
    </ligand>
</feature>
<dbReference type="GO" id="GO:0042781">
    <property type="term" value="F:3'-tRNA processing endoribonuclease activity"/>
    <property type="evidence" value="ECO:0007669"/>
    <property type="project" value="UniProtKB-EC"/>
</dbReference>